<dbReference type="InterPro" id="IPR045584">
    <property type="entry name" value="Pilin-like"/>
</dbReference>
<dbReference type="Proteomes" id="UP000018438">
    <property type="component" value="Unassembled WGS sequence"/>
</dbReference>
<comment type="caution">
    <text evidence="2">The sequence shown here is derived from an EMBL/GenBank/DDBJ whole genome shotgun (WGS) entry which is preliminary data.</text>
</comment>
<name>N8WPD4_9GAMM</name>
<feature type="transmembrane region" description="Helical" evidence="1">
    <location>
        <begin position="132"/>
        <end position="154"/>
    </location>
</feature>
<dbReference type="PANTHER" id="PTHR34980">
    <property type="entry name" value="INNER MEMBRANE PROTEIN-RELATED-RELATED"/>
    <property type="match status" value="1"/>
</dbReference>
<dbReference type="Pfam" id="PF05656">
    <property type="entry name" value="DUF805"/>
    <property type="match status" value="1"/>
</dbReference>
<dbReference type="RefSeq" id="WP_004813638.1">
    <property type="nucleotide sequence ID" value="NZ_KB849451.1"/>
</dbReference>
<accession>N8WPD4</accession>
<keyword evidence="1" id="KW-1133">Transmembrane helix</keyword>
<gene>
    <name evidence="2" type="ORF">F965_01053</name>
</gene>
<protein>
    <recommendedName>
        <fullName evidence="4">DUF805 domain-containing protein</fullName>
    </recommendedName>
</protein>
<evidence type="ECO:0000256" key="1">
    <source>
        <dbReference type="SAM" id="Phobius"/>
    </source>
</evidence>
<dbReference type="EMBL" id="APPI01000012">
    <property type="protein sequence ID" value="ENV13947.1"/>
    <property type="molecule type" value="Genomic_DNA"/>
</dbReference>
<proteinExistence type="predicted"/>
<keyword evidence="1" id="KW-0812">Transmembrane</keyword>
<feature type="transmembrane region" description="Helical" evidence="1">
    <location>
        <begin position="21"/>
        <end position="45"/>
    </location>
</feature>
<organism evidence="2 3">
    <name type="scientific">Acinetobacter schindleri NIPH 900</name>
    <dbReference type="NCBI Taxonomy" id="1217675"/>
    <lineage>
        <taxon>Bacteria</taxon>
        <taxon>Pseudomonadati</taxon>
        <taxon>Pseudomonadota</taxon>
        <taxon>Gammaproteobacteria</taxon>
        <taxon>Moraxellales</taxon>
        <taxon>Moraxellaceae</taxon>
        <taxon>Acinetobacter</taxon>
    </lineage>
</organism>
<dbReference type="HOGENOM" id="CLU_095965_0_1_6"/>
<dbReference type="PANTHER" id="PTHR34980:SF3">
    <property type="entry name" value="BLR8105 PROTEIN"/>
    <property type="match status" value="1"/>
</dbReference>
<evidence type="ECO:0000313" key="2">
    <source>
        <dbReference type="EMBL" id="ENV13947.1"/>
    </source>
</evidence>
<feature type="transmembrane region" description="Helical" evidence="1">
    <location>
        <begin position="57"/>
        <end position="79"/>
    </location>
</feature>
<keyword evidence="3" id="KW-1185">Reference proteome</keyword>
<evidence type="ECO:0008006" key="4">
    <source>
        <dbReference type="Google" id="ProtNLM"/>
    </source>
</evidence>
<feature type="transmembrane region" description="Helical" evidence="1">
    <location>
        <begin position="91"/>
        <end position="112"/>
    </location>
</feature>
<reference evidence="2 3" key="1">
    <citation type="submission" date="2013-02" db="EMBL/GenBank/DDBJ databases">
        <title>The Genome Sequence of Acinetobacter schindleri NIPH 900.</title>
        <authorList>
            <consortium name="The Broad Institute Genome Sequencing Platform"/>
            <consortium name="The Broad Institute Genome Sequencing Center for Infectious Disease"/>
            <person name="Cerqueira G."/>
            <person name="Feldgarden M."/>
            <person name="Courvalin P."/>
            <person name="Perichon B."/>
            <person name="Grillot-Courvalin C."/>
            <person name="Clermont D."/>
            <person name="Rocha E."/>
            <person name="Yoon E.-J."/>
            <person name="Nemec A."/>
            <person name="Walker B."/>
            <person name="Young S.K."/>
            <person name="Zeng Q."/>
            <person name="Gargeya S."/>
            <person name="Fitzgerald M."/>
            <person name="Haas B."/>
            <person name="Abouelleil A."/>
            <person name="Alvarado L."/>
            <person name="Arachchi H.M."/>
            <person name="Berlin A.M."/>
            <person name="Chapman S.B."/>
            <person name="Dewar J."/>
            <person name="Goldberg J."/>
            <person name="Griggs A."/>
            <person name="Gujja S."/>
            <person name="Hansen M."/>
            <person name="Howarth C."/>
            <person name="Imamovic A."/>
            <person name="Larimer J."/>
            <person name="McCowan C."/>
            <person name="Murphy C."/>
            <person name="Neiman D."/>
            <person name="Pearson M."/>
            <person name="Priest M."/>
            <person name="Roberts A."/>
            <person name="Saif S."/>
            <person name="Shea T."/>
            <person name="Sisk P."/>
            <person name="Sykes S."/>
            <person name="Wortman J."/>
            <person name="Nusbaum C."/>
            <person name="Birren B."/>
        </authorList>
    </citation>
    <scope>NUCLEOTIDE SEQUENCE [LARGE SCALE GENOMIC DNA]</scope>
    <source>
        <strain evidence="2 3">NIPH 900</strain>
    </source>
</reference>
<dbReference type="SUPFAM" id="SSF54523">
    <property type="entry name" value="Pili subunits"/>
    <property type="match status" value="1"/>
</dbReference>
<dbReference type="InterPro" id="IPR008523">
    <property type="entry name" value="DUF805"/>
</dbReference>
<dbReference type="PATRIC" id="fig|1217675.3.peg.1018"/>
<sequence length="169" mass="18663">MNNLNDSALNAGGRFGRRSYLAWNMLMGFCLMLVGILAAVILPGANPFLSPDGSLPMLSLVVMGLIYIAAIYFSIIFLIRRLHDRNHSGWLSLLMLVPIANILFALYALFAPGNRDSNQFGHPRTTRGWENVLAILYILLIVLGIAAAIAVPSYQDYVNRAKQATLQQQ</sequence>
<dbReference type="AlphaFoldDB" id="N8WPD4"/>
<evidence type="ECO:0000313" key="3">
    <source>
        <dbReference type="Proteomes" id="UP000018438"/>
    </source>
</evidence>
<keyword evidence="1" id="KW-0472">Membrane</keyword>
<dbReference type="GO" id="GO:0005886">
    <property type="term" value="C:plasma membrane"/>
    <property type="evidence" value="ECO:0007669"/>
    <property type="project" value="TreeGrafter"/>
</dbReference>
<dbReference type="Gene3D" id="3.30.700.10">
    <property type="entry name" value="Glycoprotein, Type 4 Pilin"/>
    <property type="match status" value="1"/>
</dbReference>